<dbReference type="Proteomes" id="UP000266841">
    <property type="component" value="Unassembled WGS sequence"/>
</dbReference>
<evidence type="ECO:0000313" key="2">
    <source>
        <dbReference type="Proteomes" id="UP000266841"/>
    </source>
</evidence>
<sequence length="372" mass="40456">MNRRPEIRRQTSANLDSPQPRLLQSTVTQGFPGSYSQANHSTKNQHRRRMAHSHRRIGTGTGTRALLLLLASARSAAAQRVIMSCGSGYMDASNNCADILCPSGSVAECPAGMGCYPVTWLDCGYTTTTTKETIPETTKATAEVEVVTVADEPAPILANTTAKAEAVAPAISPVLSVCATSFFDATVKCVDPSKDCSATGLCDSDANEACFRVAREDCGEPVSPPLVEVVKEVISDPTVAVAQTETPRLLFVCGLDYDDAQDNICTNESCSTVNVRFFTGALKILSLQLLLSPTYFNLITGMHNWRLLRHELRQLLSDDDNEGCRGDGRAGHLRSAQPAVRLWFGHRRRKRQYMHERVVLCDGEPEILPLVG</sequence>
<proteinExistence type="predicted"/>
<protein>
    <submittedName>
        <fullName evidence="1">Uncharacterized protein</fullName>
    </submittedName>
</protein>
<dbReference type="EMBL" id="AGNL01020287">
    <property type="protein sequence ID" value="EJK61216.1"/>
    <property type="molecule type" value="Genomic_DNA"/>
</dbReference>
<name>K0SJR4_THAOC</name>
<gene>
    <name evidence="1" type="ORF">THAOC_18337</name>
</gene>
<evidence type="ECO:0000313" key="1">
    <source>
        <dbReference type="EMBL" id="EJK61216.1"/>
    </source>
</evidence>
<dbReference type="AlphaFoldDB" id="K0SJR4"/>
<comment type="caution">
    <text evidence="1">The sequence shown here is derived from an EMBL/GenBank/DDBJ whole genome shotgun (WGS) entry which is preliminary data.</text>
</comment>
<keyword evidence="2" id="KW-1185">Reference proteome</keyword>
<organism evidence="1 2">
    <name type="scientific">Thalassiosira oceanica</name>
    <name type="common">Marine diatom</name>
    <dbReference type="NCBI Taxonomy" id="159749"/>
    <lineage>
        <taxon>Eukaryota</taxon>
        <taxon>Sar</taxon>
        <taxon>Stramenopiles</taxon>
        <taxon>Ochrophyta</taxon>
        <taxon>Bacillariophyta</taxon>
        <taxon>Coscinodiscophyceae</taxon>
        <taxon>Thalassiosirophycidae</taxon>
        <taxon>Thalassiosirales</taxon>
        <taxon>Thalassiosiraceae</taxon>
        <taxon>Thalassiosira</taxon>
    </lineage>
</organism>
<dbReference type="eggNOG" id="ENOG502QYQG">
    <property type="taxonomic scope" value="Eukaryota"/>
</dbReference>
<reference evidence="1 2" key="1">
    <citation type="journal article" date="2012" name="Genome Biol.">
        <title>Genome and low-iron response of an oceanic diatom adapted to chronic iron limitation.</title>
        <authorList>
            <person name="Lommer M."/>
            <person name="Specht M."/>
            <person name="Roy A.S."/>
            <person name="Kraemer L."/>
            <person name="Andreson R."/>
            <person name="Gutowska M.A."/>
            <person name="Wolf J."/>
            <person name="Bergner S.V."/>
            <person name="Schilhabel M.B."/>
            <person name="Klostermeier U.C."/>
            <person name="Beiko R.G."/>
            <person name="Rosenstiel P."/>
            <person name="Hippler M."/>
            <person name="Laroche J."/>
        </authorList>
    </citation>
    <scope>NUCLEOTIDE SEQUENCE [LARGE SCALE GENOMIC DNA]</scope>
    <source>
        <strain evidence="1 2">CCMP1005</strain>
    </source>
</reference>
<accession>K0SJR4</accession>